<feature type="region of interest" description="Disordered" evidence="1">
    <location>
        <begin position="600"/>
        <end position="620"/>
    </location>
</feature>
<organism evidence="2">
    <name type="scientific">Armillaria mellea ambi-like virus 2</name>
    <dbReference type="NCBI Taxonomy" id="2803969"/>
    <lineage>
        <taxon>Viruses</taxon>
        <taxon>Riboviria</taxon>
        <taxon>Orthornavirae</taxon>
        <taxon>Ambiviricota</taxon>
        <taxon>Suforviricetes</taxon>
        <taxon>Crytulvirales</taxon>
        <taxon>Dumbiviridae</taxon>
        <taxon>Orthodumbivirus</taxon>
        <taxon>Orthodumbivirus armillariae</taxon>
    </lineage>
</organism>
<name>A0A8D9PD19_9VIRU</name>
<evidence type="ECO:0000313" key="2">
    <source>
        <dbReference type="EMBL" id="DAD54840.1"/>
    </source>
</evidence>
<reference evidence="2" key="1">
    <citation type="journal article" date="2021" name="Sci. Rep.">
        <title>Armillaria root rot fungi host single-stranded RNA viruses.</title>
        <authorList>
            <person name="Linnakoski R."/>
            <person name="Sutela S."/>
            <person name="Coetzee M.P.A."/>
            <person name="Duong T.A."/>
            <person name="Pavlov I.N."/>
            <person name="Litovka Y.A."/>
            <person name="Hantula J."/>
            <person name="Wingfield B.D."/>
            <person name="Vainio E.J."/>
        </authorList>
    </citation>
    <scope>NUCLEOTIDE SEQUENCE</scope>
</reference>
<evidence type="ECO:0000256" key="1">
    <source>
        <dbReference type="SAM" id="MobiDB-lite"/>
    </source>
</evidence>
<proteinExistence type="predicted"/>
<protein>
    <submittedName>
        <fullName evidence="2">Uncharacterized protein</fullName>
    </submittedName>
</protein>
<accession>A0A8D9PD19</accession>
<sequence length="620" mass="69219">MNSLIYLGETPSDRQSVSETLTARGINYLRSEPSKLVAIVHSDFSLPPYDIYKNNLHAYIRAAHTKSPVLLNNPYMPIETTFTLSIMPGKIPVIFSFNSKLRDETRDHLKSTFRLDDTLARGKPAFTGELTFEEIRTVVKDFNPTLTTPSTNTHMNLIAAKSFRVIHRIAAAFYRLQQYPSHKDGEVTDYMRNAVDVAIPVDDKEDVDMTTDSEEQHWVTYMLARETRYMAHANLPVPYETYKPEIATSSQIPTGSGFCLPYVRELSLPDYKTIPSVIGRYFVGLLGENAEEAQETYEEIKSAWGVICRLELGFELAHIYWCIALAIETRSQILAVVPSSGKYAGSMIMGEGFKIDLRNRLIEPCVRSDLVEGFNSMNPHDEALAKIYWLLAYATGEARIQDRDACRSFHQLRLDIQNHPQRVDKTNELEKLAMQLTFPGAEPLAATAHNVALVMAAISNEGADETKFPLYPRCVVESERDARLLSAFGAYAPSFLVPGGKLMMLDKPFEVAVGKKSEGNSRNVTKIGYIMKPLDTAVADLRKVKEIKGVHNPHGTAVMGRTSSNSLIRTADTENASGIVYALRMYSGTALSDVILGKKRAREPEGETGAGSKKKKVIDW</sequence>
<dbReference type="EMBL" id="BK014421">
    <property type="protein sequence ID" value="DAD54840.1"/>
    <property type="molecule type" value="Genomic_RNA"/>
</dbReference>